<dbReference type="Proteomes" id="UP000767334">
    <property type="component" value="Unassembled WGS sequence"/>
</dbReference>
<comment type="caution">
    <text evidence="2">The sequence shown here is derived from an EMBL/GenBank/DDBJ whole genome shotgun (WGS) entry which is preliminary data.</text>
</comment>
<accession>A0ABS2FGR6</accession>
<gene>
    <name evidence="2" type="ORF">H6A19_09105</name>
</gene>
<dbReference type="RefSeq" id="WP_195963747.1">
    <property type="nucleotide sequence ID" value="NZ_JACJLL010000048.1"/>
</dbReference>
<protein>
    <submittedName>
        <fullName evidence="2">DUF4065 domain-containing protein</fullName>
    </submittedName>
</protein>
<dbReference type="InterPro" id="IPR025272">
    <property type="entry name" value="SocA_Panacea"/>
</dbReference>
<organism evidence="2 3">
    <name type="scientific">Clostridium saudiense</name>
    <dbReference type="NCBI Taxonomy" id="1414720"/>
    <lineage>
        <taxon>Bacteria</taxon>
        <taxon>Bacillati</taxon>
        <taxon>Bacillota</taxon>
        <taxon>Clostridia</taxon>
        <taxon>Eubacteriales</taxon>
        <taxon>Clostridiaceae</taxon>
        <taxon>Clostridium</taxon>
    </lineage>
</organism>
<dbReference type="Pfam" id="PF13274">
    <property type="entry name" value="SocA_Panacea"/>
    <property type="match status" value="1"/>
</dbReference>
<reference evidence="2 3" key="1">
    <citation type="journal article" date="2021" name="Sci. Rep.">
        <title>The distribution of antibiotic resistance genes in chicken gut microbiota commensals.</title>
        <authorList>
            <person name="Juricova H."/>
            <person name="Matiasovicova J."/>
            <person name="Kubasova T."/>
            <person name="Cejkova D."/>
            <person name="Rychlik I."/>
        </authorList>
    </citation>
    <scope>NUCLEOTIDE SEQUENCE [LARGE SCALE GENOMIC DNA]</scope>
    <source>
        <strain evidence="2 3">An435</strain>
    </source>
</reference>
<proteinExistence type="predicted"/>
<evidence type="ECO:0000313" key="2">
    <source>
        <dbReference type="EMBL" id="MBM6819492.1"/>
    </source>
</evidence>
<evidence type="ECO:0000313" key="3">
    <source>
        <dbReference type="Proteomes" id="UP000767334"/>
    </source>
</evidence>
<dbReference type="EMBL" id="JACJLL010000048">
    <property type="protein sequence ID" value="MBM6819492.1"/>
    <property type="molecule type" value="Genomic_DNA"/>
</dbReference>
<name>A0ABS2FGR6_9CLOT</name>
<evidence type="ECO:0000259" key="1">
    <source>
        <dbReference type="Pfam" id="PF13274"/>
    </source>
</evidence>
<sequence>MNKNMTFCEQCRDDVLYIEKDEIMEANLKGEIYRYAGKRAFCKECNSEVFVSNINDYNLKNLYNEFRKQNNIISLEHILEIPKKYNIGKRPLSLLLGWGEQTFSRYCDGDMPTKQYSMILERIFNEPSYYLELLESNKDRLKSKSTYDKSKEATKMLILEQHSCNESKIDSVVNYLLHECEDITPLALQKILYYIQGFYYAFLNNFIFEENCEAWVHGPVFRDIYYKYKEYRFDPIIGYDISNTSDLSVSEKAVIDSVIKNLGCYSGKILEAFTHAEMPWLETRGDLPLSVGTNRVIEKGLIADYFMAVKEKNNMINPSDIGDYSKKMFEQILNNR</sequence>
<keyword evidence="3" id="KW-1185">Reference proteome</keyword>
<feature type="domain" description="Antitoxin SocA-like Panacea" evidence="1">
    <location>
        <begin position="188"/>
        <end position="280"/>
    </location>
</feature>